<evidence type="ECO:0000313" key="3">
    <source>
        <dbReference type="Proteomes" id="UP000753908"/>
    </source>
</evidence>
<dbReference type="AlphaFoldDB" id="A0A951PL03"/>
<dbReference type="EMBL" id="JAHHIF010000013">
    <property type="protein sequence ID" value="MBW4545186.1"/>
    <property type="molecule type" value="Genomic_DNA"/>
</dbReference>
<sequence length="242" mass="27233">MKPELQRIETALHQLEQPRQTDSKTSSATVTHPTDADSTQSVPHRDAGEPSFSMAVQPFPARKNQGKAPTLPKLKSPTFSNHRHAANPALAMNLLQEIQEIVGGWQKELQTIVRQIQDIYMEGPIVDGWLESHAREAKDEGGAVRHADVDRLMDYVKEELLNQPDAQVTYESPRTGYRLCGLNEDGQFWARPCPPDQVPSVSLAIARHQKLKQLLSRKQDLEVRLSQLSETLIVMHSHLSKE</sequence>
<reference evidence="2" key="1">
    <citation type="submission" date="2021-05" db="EMBL/GenBank/DDBJ databases">
        <authorList>
            <person name="Pietrasiak N."/>
            <person name="Ward R."/>
            <person name="Stajich J.E."/>
            <person name="Kurbessoian T."/>
        </authorList>
    </citation>
    <scope>NUCLEOTIDE SEQUENCE</scope>
    <source>
        <strain evidence="2">CPER-KK1</strain>
    </source>
</reference>
<accession>A0A951PL03</accession>
<name>A0A951PL03_9CYAN</name>
<evidence type="ECO:0000256" key="1">
    <source>
        <dbReference type="SAM" id="MobiDB-lite"/>
    </source>
</evidence>
<feature type="compositionally biased region" description="Polar residues" evidence="1">
    <location>
        <begin position="17"/>
        <end position="42"/>
    </location>
</feature>
<feature type="region of interest" description="Disordered" evidence="1">
    <location>
        <begin position="1"/>
        <end position="52"/>
    </location>
</feature>
<reference evidence="2" key="2">
    <citation type="journal article" date="2022" name="Microbiol. Resour. Announc.">
        <title>Metagenome Sequencing to Explore Phylogenomics of Terrestrial Cyanobacteria.</title>
        <authorList>
            <person name="Ward R.D."/>
            <person name="Stajich J.E."/>
            <person name="Johansen J.R."/>
            <person name="Huntemann M."/>
            <person name="Clum A."/>
            <person name="Foster B."/>
            <person name="Foster B."/>
            <person name="Roux S."/>
            <person name="Palaniappan K."/>
            <person name="Varghese N."/>
            <person name="Mukherjee S."/>
            <person name="Reddy T.B.K."/>
            <person name="Daum C."/>
            <person name="Copeland A."/>
            <person name="Chen I.A."/>
            <person name="Ivanova N.N."/>
            <person name="Kyrpides N.C."/>
            <person name="Shapiro N."/>
            <person name="Eloe-Fadrosh E.A."/>
            <person name="Pietrasiak N."/>
        </authorList>
    </citation>
    <scope>NUCLEOTIDE SEQUENCE</scope>
    <source>
        <strain evidence="2">CPER-KK1</strain>
    </source>
</reference>
<gene>
    <name evidence="2" type="ORF">KME25_12175</name>
</gene>
<protein>
    <submittedName>
        <fullName evidence="2">Uncharacterized protein</fullName>
    </submittedName>
</protein>
<proteinExistence type="predicted"/>
<dbReference type="Proteomes" id="UP000753908">
    <property type="component" value="Unassembled WGS sequence"/>
</dbReference>
<evidence type="ECO:0000313" key="2">
    <source>
        <dbReference type="EMBL" id="MBW4545186.1"/>
    </source>
</evidence>
<comment type="caution">
    <text evidence="2">The sequence shown here is derived from an EMBL/GenBank/DDBJ whole genome shotgun (WGS) entry which is preliminary data.</text>
</comment>
<organism evidence="2 3">
    <name type="scientific">Symplocastrum torsivum CPER-KK1</name>
    <dbReference type="NCBI Taxonomy" id="450513"/>
    <lineage>
        <taxon>Bacteria</taxon>
        <taxon>Bacillati</taxon>
        <taxon>Cyanobacteriota</taxon>
        <taxon>Cyanophyceae</taxon>
        <taxon>Oscillatoriophycideae</taxon>
        <taxon>Oscillatoriales</taxon>
        <taxon>Microcoleaceae</taxon>
        <taxon>Symplocastrum</taxon>
    </lineage>
</organism>